<comment type="caution">
    <text evidence="1">The sequence shown here is derived from an EMBL/GenBank/DDBJ whole genome shotgun (WGS) entry which is preliminary data.</text>
</comment>
<dbReference type="NCBIfam" id="TIGR04267">
    <property type="entry name" value="mod_HExxH"/>
    <property type="match status" value="1"/>
</dbReference>
<dbReference type="InterPro" id="IPR026337">
    <property type="entry name" value="AKG_HExxH"/>
</dbReference>
<evidence type="ECO:0000313" key="2">
    <source>
        <dbReference type="Proteomes" id="UP001595816"/>
    </source>
</evidence>
<gene>
    <name evidence="1" type="ORF">ACFOZ4_33795</name>
</gene>
<name>A0ABV8LX64_9ACTN</name>
<protein>
    <submittedName>
        <fullName evidence="1">HEXXH motif-containing putative peptide modification protein</fullName>
    </submittedName>
</protein>
<accession>A0ABV8LX64</accession>
<dbReference type="RefSeq" id="WP_253750097.1">
    <property type="nucleotide sequence ID" value="NZ_JAMZDZ010000001.1"/>
</dbReference>
<keyword evidence="2" id="KW-1185">Reference proteome</keyword>
<reference evidence="2" key="1">
    <citation type="journal article" date="2019" name="Int. J. Syst. Evol. Microbiol.">
        <title>The Global Catalogue of Microorganisms (GCM) 10K type strain sequencing project: providing services to taxonomists for standard genome sequencing and annotation.</title>
        <authorList>
            <consortium name="The Broad Institute Genomics Platform"/>
            <consortium name="The Broad Institute Genome Sequencing Center for Infectious Disease"/>
            <person name="Wu L."/>
            <person name="Ma J."/>
        </authorList>
    </citation>
    <scope>NUCLEOTIDE SEQUENCE [LARGE SCALE GENOMIC DNA]</scope>
    <source>
        <strain evidence="2">CGMCC 4.7289</strain>
    </source>
</reference>
<organism evidence="1 2">
    <name type="scientific">Hamadaea flava</name>
    <dbReference type="NCBI Taxonomy" id="1742688"/>
    <lineage>
        <taxon>Bacteria</taxon>
        <taxon>Bacillati</taxon>
        <taxon>Actinomycetota</taxon>
        <taxon>Actinomycetes</taxon>
        <taxon>Micromonosporales</taxon>
        <taxon>Micromonosporaceae</taxon>
        <taxon>Hamadaea</taxon>
    </lineage>
</organism>
<dbReference type="EMBL" id="JBHSAY010000023">
    <property type="protein sequence ID" value="MFC4135615.1"/>
    <property type="molecule type" value="Genomic_DNA"/>
</dbReference>
<dbReference type="Proteomes" id="UP001595816">
    <property type="component" value="Unassembled WGS sequence"/>
</dbReference>
<sequence>MEQLSRDAPRLGLTAGELRGLARGAADREQIEKLRDVQLTRTLLLIRHLVATDADLVPAATMIGRAYEVDPGAVREVLRLPWLGVWATQRTRGVASASVGYLDAIARRAANRAGMDSGAVDDWPTLTRYSLRRNGRSLHLTVDDADPMRDCYGLQLAGRLTDAGHAAAKSTFDSAWRLLADLAPAYADELAFGLTTFVPLGDAGAGNHSVTHSDAFGAFASEPGLGAVELAVAMVHEFQHSKLSVVMHLADLFDPADRGWYRSPWRADPRPITGLLHGAYAFTAVADLWAAFRVQDELAERAEARLAEVRGQLDQAFAELDRAASLTDAGLLLCATLAARDFASS</sequence>
<evidence type="ECO:0000313" key="1">
    <source>
        <dbReference type="EMBL" id="MFC4135615.1"/>
    </source>
</evidence>
<proteinExistence type="predicted"/>